<dbReference type="SMART" id="SM00465">
    <property type="entry name" value="GIYc"/>
    <property type="match status" value="1"/>
</dbReference>
<sequence length="98" mass="11865">MKTPSIYILTNHHNTTLYIGVTSDLIQRIYQHKNKLVKGFSAKYNLTKLVYFEQFEDMENAILREKRLKKWHRQWKNRLIAEINPGWRDLYPELLACK</sequence>
<dbReference type="Proteomes" id="UP001209257">
    <property type="component" value="Unassembled WGS sequence"/>
</dbReference>
<protein>
    <submittedName>
        <fullName evidence="3">GIY-YIG nuclease family protein</fullName>
    </submittedName>
</protein>
<gene>
    <name evidence="3" type="ORF">OCL06_15195</name>
</gene>
<dbReference type="InterPro" id="IPR050190">
    <property type="entry name" value="UPF0213_domain"/>
</dbReference>
<dbReference type="Pfam" id="PF01541">
    <property type="entry name" value="GIY-YIG"/>
    <property type="match status" value="1"/>
</dbReference>
<evidence type="ECO:0000256" key="1">
    <source>
        <dbReference type="ARBA" id="ARBA00007435"/>
    </source>
</evidence>
<proteinExistence type="inferred from homology"/>
<name>A0ABT2VRI9_9ALTE</name>
<dbReference type="PANTHER" id="PTHR34477">
    <property type="entry name" value="UPF0213 PROTEIN YHBQ"/>
    <property type="match status" value="1"/>
</dbReference>
<dbReference type="PANTHER" id="PTHR34477:SF5">
    <property type="entry name" value="BSL5627 PROTEIN"/>
    <property type="match status" value="1"/>
</dbReference>
<dbReference type="Gene3D" id="3.40.1440.10">
    <property type="entry name" value="GIY-YIG endonuclease"/>
    <property type="match status" value="1"/>
</dbReference>
<comment type="similarity">
    <text evidence="1">Belongs to the UPF0213 family.</text>
</comment>
<comment type="caution">
    <text evidence="3">The sequence shown here is derived from an EMBL/GenBank/DDBJ whole genome shotgun (WGS) entry which is preliminary data.</text>
</comment>
<reference evidence="4" key="1">
    <citation type="submission" date="2023-07" db="EMBL/GenBank/DDBJ databases">
        <title>Study on multiphase classification of strain Alteromonas salexigens isolated from the Yellow Sea.</title>
        <authorList>
            <person name="Sun L."/>
        </authorList>
    </citation>
    <scope>NUCLEOTIDE SEQUENCE [LARGE SCALE GENOMIC DNA]</scope>
    <source>
        <strain evidence="4">ASW11-19</strain>
    </source>
</reference>
<dbReference type="InterPro" id="IPR035901">
    <property type="entry name" value="GIY-YIG_endonuc_sf"/>
</dbReference>
<dbReference type="RefSeq" id="WP_262996090.1">
    <property type="nucleotide sequence ID" value="NZ_JAOTJC010000013.1"/>
</dbReference>
<dbReference type="CDD" id="cd10448">
    <property type="entry name" value="GIY-YIG_unchar_3"/>
    <property type="match status" value="1"/>
</dbReference>
<evidence type="ECO:0000313" key="4">
    <source>
        <dbReference type="Proteomes" id="UP001209257"/>
    </source>
</evidence>
<dbReference type="EMBL" id="JAOTJC010000013">
    <property type="protein sequence ID" value="MCU7555934.1"/>
    <property type="molecule type" value="Genomic_DNA"/>
</dbReference>
<feature type="domain" description="GIY-YIG" evidence="2">
    <location>
        <begin position="2"/>
        <end position="78"/>
    </location>
</feature>
<evidence type="ECO:0000259" key="2">
    <source>
        <dbReference type="PROSITE" id="PS50164"/>
    </source>
</evidence>
<keyword evidence="4" id="KW-1185">Reference proteome</keyword>
<dbReference type="PROSITE" id="PS50164">
    <property type="entry name" value="GIY_YIG"/>
    <property type="match status" value="1"/>
</dbReference>
<accession>A0ABT2VRI9</accession>
<organism evidence="3 4">
    <name type="scientific">Alteromonas salexigens</name>
    <dbReference type="NCBI Taxonomy" id="2982530"/>
    <lineage>
        <taxon>Bacteria</taxon>
        <taxon>Pseudomonadati</taxon>
        <taxon>Pseudomonadota</taxon>
        <taxon>Gammaproteobacteria</taxon>
        <taxon>Alteromonadales</taxon>
        <taxon>Alteromonadaceae</taxon>
        <taxon>Alteromonas/Salinimonas group</taxon>
        <taxon>Alteromonas</taxon>
    </lineage>
</organism>
<evidence type="ECO:0000313" key="3">
    <source>
        <dbReference type="EMBL" id="MCU7555934.1"/>
    </source>
</evidence>
<dbReference type="InterPro" id="IPR000305">
    <property type="entry name" value="GIY-YIG_endonuc"/>
</dbReference>
<dbReference type="SUPFAM" id="SSF82771">
    <property type="entry name" value="GIY-YIG endonuclease"/>
    <property type="match status" value="1"/>
</dbReference>